<evidence type="ECO:0000256" key="1">
    <source>
        <dbReference type="SAM" id="Phobius"/>
    </source>
</evidence>
<gene>
    <name evidence="2" type="ORF">IAE60_13140</name>
</gene>
<dbReference type="RefSeq" id="WP_187572605.1">
    <property type="nucleotide sequence ID" value="NZ_CP060731.1"/>
</dbReference>
<reference evidence="2 3" key="1">
    <citation type="submission" date="2020-08" db="EMBL/GenBank/DDBJ databases">
        <title>Streptomycin Non-resistant strain, P. mexicana.</title>
        <authorList>
            <person name="Ganesh-Kumar S."/>
            <person name="Zhe T."/>
            <person name="Yu Z."/>
            <person name="Min Y."/>
        </authorList>
    </citation>
    <scope>NUCLEOTIDE SEQUENCE [LARGE SCALE GENOMIC DNA]</scope>
    <source>
        <strain evidence="2 3">GTZY2</strain>
    </source>
</reference>
<evidence type="ECO:0008006" key="4">
    <source>
        <dbReference type="Google" id="ProtNLM"/>
    </source>
</evidence>
<accession>A0A7G9T9V6</accession>
<keyword evidence="1" id="KW-0472">Membrane</keyword>
<name>A0A7G9T9V6_PSEMX</name>
<feature type="transmembrane region" description="Helical" evidence="1">
    <location>
        <begin position="132"/>
        <end position="152"/>
    </location>
</feature>
<proteinExistence type="predicted"/>
<dbReference type="AlphaFoldDB" id="A0A7G9T9V6"/>
<keyword evidence="1" id="KW-1133">Transmembrane helix</keyword>
<dbReference type="Proteomes" id="UP000515838">
    <property type="component" value="Chromosome"/>
</dbReference>
<keyword evidence="1" id="KW-0812">Transmembrane</keyword>
<feature type="transmembrane region" description="Helical" evidence="1">
    <location>
        <begin position="51"/>
        <end position="69"/>
    </location>
</feature>
<sequence length="157" mass="17608">MQPIDTLQTDFAQTLGFIDKCDDHIFKVRNWALLTTSAVIAFSISQDFDPIALANLALLVAFIYLELIYKSFQDSAIEHTTDISQRIDLHLGGANSAAVMQGYAHSFGRKLQYPSARHVFAILGNRKRWHILSFYLLLAVFSVGAFIVAQFVERAPT</sequence>
<protein>
    <recommendedName>
        <fullName evidence="4">DUF2270 domain-containing protein</fullName>
    </recommendedName>
</protein>
<dbReference type="GeneID" id="81471922"/>
<dbReference type="EMBL" id="CP060731">
    <property type="protein sequence ID" value="QNN76881.1"/>
    <property type="molecule type" value="Genomic_DNA"/>
</dbReference>
<evidence type="ECO:0000313" key="3">
    <source>
        <dbReference type="Proteomes" id="UP000515838"/>
    </source>
</evidence>
<organism evidence="2 3">
    <name type="scientific">Pseudoxanthomonas mexicana</name>
    <dbReference type="NCBI Taxonomy" id="128785"/>
    <lineage>
        <taxon>Bacteria</taxon>
        <taxon>Pseudomonadati</taxon>
        <taxon>Pseudomonadota</taxon>
        <taxon>Gammaproteobacteria</taxon>
        <taxon>Lysobacterales</taxon>
        <taxon>Lysobacteraceae</taxon>
        <taxon>Pseudoxanthomonas</taxon>
    </lineage>
</organism>
<evidence type="ECO:0000313" key="2">
    <source>
        <dbReference type="EMBL" id="QNN76881.1"/>
    </source>
</evidence>